<evidence type="ECO:0000256" key="5">
    <source>
        <dbReference type="ARBA" id="ARBA00023027"/>
    </source>
</evidence>
<keyword evidence="1" id="KW-0285">Flavoprotein</keyword>
<evidence type="ECO:0000256" key="4">
    <source>
        <dbReference type="ARBA" id="ARBA00022857"/>
    </source>
</evidence>
<accession>A0A4U0H8V4</accession>
<dbReference type="Gene3D" id="3.50.50.60">
    <property type="entry name" value="FAD/NAD(P)-binding domain"/>
    <property type="match status" value="2"/>
</dbReference>
<dbReference type="RefSeq" id="WP_136819140.1">
    <property type="nucleotide sequence ID" value="NZ_BMJX01000001.1"/>
</dbReference>
<keyword evidence="3" id="KW-0274">FAD</keyword>
<keyword evidence="4" id="KW-0521">NADP</keyword>
<dbReference type="SUPFAM" id="SSF51905">
    <property type="entry name" value="FAD/NAD(P)-binding domain"/>
    <property type="match status" value="1"/>
</dbReference>
<proteinExistence type="predicted"/>
<dbReference type="InterPro" id="IPR036188">
    <property type="entry name" value="FAD/NAD-bd_sf"/>
</dbReference>
<comment type="caution">
    <text evidence="6">The sequence shown here is derived from an EMBL/GenBank/DDBJ whole genome shotgun (WGS) entry which is preliminary data.</text>
</comment>
<dbReference type="InterPro" id="IPR052206">
    <property type="entry name" value="Retinol_saturase"/>
</dbReference>
<dbReference type="Pfam" id="PF13450">
    <property type="entry name" value="NAD_binding_8"/>
    <property type="match status" value="1"/>
</dbReference>
<dbReference type="PANTHER" id="PTHR46091">
    <property type="entry name" value="BLR7054 PROTEIN"/>
    <property type="match status" value="1"/>
</dbReference>
<reference evidence="6 7" key="1">
    <citation type="submission" date="2019-04" db="EMBL/GenBank/DDBJ databases">
        <title>Sphingobacterium olei sp. nov., isolated from oil-contaminated soil.</title>
        <authorList>
            <person name="Liu B."/>
        </authorList>
    </citation>
    <scope>NUCLEOTIDE SEQUENCE [LARGE SCALE GENOMIC DNA]</scope>
    <source>
        <strain evidence="6 7">Y3L14</strain>
    </source>
</reference>
<evidence type="ECO:0000256" key="2">
    <source>
        <dbReference type="ARBA" id="ARBA00022729"/>
    </source>
</evidence>
<dbReference type="Proteomes" id="UP000309872">
    <property type="component" value="Unassembled WGS sequence"/>
</dbReference>
<keyword evidence="5" id="KW-0520">NAD</keyword>
<organism evidence="6 7">
    <name type="scientific">Sphingobacterium alkalisoli</name>
    <dbReference type="NCBI Taxonomy" id="1874115"/>
    <lineage>
        <taxon>Bacteria</taxon>
        <taxon>Pseudomonadati</taxon>
        <taxon>Bacteroidota</taxon>
        <taxon>Sphingobacteriia</taxon>
        <taxon>Sphingobacteriales</taxon>
        <taxon>Sphingobacteriaceae</taxon>
        <taxon>Sphingobacterium</taxon>
    </lineage>
</organism>
<evidence type="ECO:0000313" key="7">
    <source>
        <dbReference type="Proteomes" id="UP000309872"/>
    </source>
</evidence>
<evidence type="ECO:0000313" key="6">
    <source>
        <dbReference type="EMBL" id="TJY68270.1"/>
    </source>
</evidence>
<evidence type="ECO:0000256" key="3">
    <source>
        <dbReference type="ARBA" id="ARBA00022827"/>
    </source>
</evidence>
<keyword evidence="7" id="KW-1185">Reference proteome</keyword>
<dbReference type="AlphaFoldDB" id="A0A4U0H8V4"/>
<sequence length="515" mass="58550">MRPTKFDVIIVGSGLGGLVSAVVMAKQGYRVCILEKNNQFGGNLQTFSRNKKIFDTGVHYLGGLDRGQNLFQYFSYLGIMSSLKLERMPTVFDQILFDGDENRYPIAQGYDNFVNELLAYFPDEGDALRKYVTDLQETCRAFPLYNFEDKQTYPPYVLDLSVKRYFDSLTTNEKLKSVLVGANFLYAGEELTTPFYVHALSINSYILSAFRCVNGGSQISKLLIRELKKHGGKAYKHQEVIKYHVTEGKISHVETAAGDRYAADLFISNTDPKLTLRQIGQRHFRKVYFERILSLPVSISSFSVHLVLIEKKISYRSSNLFYHRDLNSVWSAAGYSTANWPAMYMLSMTEDKQNVGYADTITALTYMRFDEVREWNDTFNTVTKIGFRGASYESFKQQKLNQMIAQIEKEIPHLSTTIKASYTSTPLSYRDYIGSFEGSLYGPLKDYNDPLRYMISPKSKIPNLYFTGQGVNMHGILGVTIGGVATCAEILGHNYLIHHMRQSLSSDDLTFSDTQ</sequence>
<gene>
    <name evidence="6" type="ORF">FAZ19_03165</name>
</gene>
<name>A0A4U0H8V4_9SPHI</name>
<protein>
    <submittedName>
        <fullName evidence="6">NAD(P)/FAD-dependent oxidoreductase</fullName>
    </submittedName>
</protein>
<evidence type="ECO:0000256" key="1">
    <source>
        <dbReference type="ARBA" id="ARBA00022630"/>
    </source>
</evidence>
<dbReference type="PANTHER" id="PTHR46091:SF3">
    <property type="entry name" value="AMINE OXIDASE DOMAIN-CONTAINING PROTEIN"/>
    <property type="match status" value="1"/>
</dbReference>
<dbReference type="EMBL" id="SUKA01000001">
    <property type="protein sequence ID" value="TJY68270.1"/>
    <property type="molecule type" value="Genomic_DNA"/>
</dbReference>
<dbReference type="OrthoDB" id="9789960at2"/>
<keyword evidence="2" id="KW-0732">Signal</keyword>